<evidence type="ECO:0000313" key="3">
    <source>
        <dbReference type="Proteomes" id="UP001234989"/>
    </source>
</evidence>
<evidence type="ECO:0000259" key="1">
    <source>
        <dbReference type="Pfam" id="PF00078"/>
    </source>
</evidence>
<dbReference type="Pfam" id="PF00078">
    <property type="entry name" value="RVT_1"/>
    <property type="match status" value="1"/>
</dbReference>
<feature type="domain" description="Reverse transcriptase" evidence="1">
    <location>
        <begin position="132"/>
        <end position="202"/>
    </location>
</feature>
<name>A0AAF0ZJZ0_SOLVR</name>
<dbReference type="CDD" id="cd01647">
    <property type="entry name" value="RT_LTR"/>
    <property type="match status" value="1"/>
</dbReference>
<dbReference type="InterPro" id="IPR053134">
    <property type="entry name" value="RNA-dir_DNA_polymerase"/>
</dbReference>
<dbReference type="InterPro" id="IPR000477">
    <property type="entry name" value="RT_dom"/>
</dbReference>
<dbReference type="EMBL" id="CP133619">
    <property type="protein sequence ID" value="WMV42151.1"/>
    <property type="molecule type" value="Genomic_DNA"/>
</dbReference>
<organism evidence="2 3">
    <name type="scientific">Solanum verrucosum</name>
    <dbReference type="NCBI Taxonomy" id="315347"/>
    <lineage>
        <taxon>Eukaryota</taxon>
        <taxon>Viridiplantae</taxon>
        <taxon>Streptophyta</taxon>
        <taxon>Embryophyta</taxon>
        <taxon>Tracheophyta</taxon>
        <taxon>Spermatophyta</taxon>
        <taxon>Magnoliopsida</taxon>
        <taxon>eudicotyledons</taxon>
        <taxon>Gunneridae</taxon>
        <taxon>Pentapetalae</taxon>
        <taxon>asterids</taxon>
        <taxon>lamiids</taxon>
        <taxon>Solanales</taxon>
        <taxon>Solanaceae</taxon>
        <taxon>Solanoideae</taxon>
        <taxon>Solaneae</taxon>
        <taxon>Solanum</taxon>
    </lineage>
</organism>
<proteinExistence type="predicted"/>
<dbReference type="SUPFAM" id="SSF56672">
    <property type="entry name" value="DNA/RNA polymerases"/>
    <property type="match status" value="1"/>
</dbReference>
<protein>
    <recommendedName>
        <fullName evidence="1">Reverse transcriptase domain-containing protein</fullName>
    </recommendedName>
</protein>
<dbReference type="InterPro" id="IPR043502">
    <property type="entry name" value="DNA/RNA_pol_sf"/>
</dbReference>
<dbReference type="PANTHER" id="PTHR24559">
    <property type="entry name" value="TRANSPOSON TY3-I GAG-POL POLYPROTEIN"/>
    <property type="match status" value="1"/>
</dbReference>
<keyword evidence="3" id="KW-1185">Reference proteome</keyword>
<accession>A0AAF0ZJZ0</accession>
<dbReference type="PANTHER" id="PTHR24559:SF444">
    <property type="entry name" value="REVERSE TRANSCRIPTASE DOMAIN-CONTAINING PROTEIN"/>
    <property type="match status" value="1"/>
</dbReference>
<evidence type="ECO:0000313" key="2">
    <source>
        <dbReference type="EMBL" id="WMV42151.1"/>
    </source>
</evidence>
<sequence length="367" mass="42597">MDYLSPHYAILDCYDKTLTLAMSGVPRVEWKGASGSYLSKVIFFIRAQRLVDRGCFSYLDFIRDTSVEPPSMDSVPVVQEFIDVFPTNLSSVPLDRNIDFAIDLELGTKPISIPPHRMTPTKLKKLKDQVQVFMELINGVFQPYLDTFVIMFIDDILVYSKTEEDQNWHLRIVLQRLREDKLYAKFSKCEFWLNSVAFLGHVVSKEGIRVDPTKIKVHCEVFTNHQSLQYIFRDKDLIIRQRRWFKLLKDYDITILYYLGKANVVTDALSRKTCSMQSLSAISMEEIPFARDIQRLANSLVWLWVLEEMSGLIAFVEARSSKLSRFMSVSLMTRSYVSFETRLLAGYRIVGTHPYFYTCVGFEIEPA</sequence>
<dbReference type="Gene3D" id="3.30.70.270">
    <property type="match status" value="1"/>
</dbReference>
<gene>
    <name evidence="2" type="ORF">MTR67_035536</name>
</gene>
<dbReference type="InterPro" id="IPR043128">
    <property type="entry name" value="Rev_trsase/Diguanyl_cyclase"/>
</dbReference>
<dbReference type="AlphaFoldDB" id="A0AAF0ZJZ0"/>
<reference evidence="2" key="1">
    <citation type="submission" date="2023-08" db="EMBL/GenBank/DDBJ databases">
        <title>A de novo genome assembly of Solanum verrucosum Schlechtendal, a Mexican diploid species geographically isolated from the other diploid A-genome species in potato relatives.</title>
        <authorList>
            <person name="Hosaka K."/>
        </authorList>
    </citation>
    <scope>NUCLEOTIDE SEQUENCE</scope>
    <source>
        <tissue evidence="2">Young leaves</tissue>
    </source>
</reference>
<dbReference type="Proteomes" id="UP001234989">
    <property type="component" value="Chromosome 8"/>
</dbReference>